<dbReference type="PANTHER" id="PTHR33164">
    <property type="entry name" value="TRANSCRIPTIONAL REGULATOR, MARR FAMILY"/>
    <property type="match status" value="1"/>
</dbReference>
<sequence>MQRTAAPTVKTDIPPAHKHLLRHLLMARSDWMEARVMHGAQLAGYPNVTPAMNRLFAQLGGRPLGLSELARRLSVSRQAVHKLALEAERLGLVEFVPSEEDGRVKLVRFSQRGWRMSEQAAASFMAVEQELARHIGEDNVEALRRILALPWPDVDMAGLEPSTSVD</sequence>
<dbReference type="Gene3D" id="1.10.10.10">
    <property type="entry name" value="Winged helix-like DNA-binding domain superfamily/Winged helix DNA-binding domain"/>
    <property type="match status" value="1"/>
</dbReference>
<dbReference type="SUPFAM" id="SSF46785">
    <property type="entry name" value="Winged helix' DNA-binding domain"/>
    <property type="match status" value="1"/>
</dbReference>
<dbReference type="Pfam" id="PF12802">
    <property type="entry name" value="MarR_2"/>
    <property type="match status" value="1"/>
</dbReference>
<gene>
    <name evidence="2" type="ORF">GCM10007935_17870</name>
</gene>
<reference evidence="3" key="1">
    <citation type="journal article" date="2019" name="Int. J. Syst. Evol. Microbiol.">
        <title>The Global Catalogue of Microorganisms (GCM) 10K type strain sequencing project: providing services to taxonomists for standard genome sequencing and annotation.</title>
        <authorList>
            <consortium name="The Broad Institute Genomics Platform"/>
            <consortium name="The Broad Institute Genome Sequencing Center for Infectious Disease"/>
            <person name="Wu L."/>
            <person name="Ma J."/>
        </authorList>
    </citation>
    <scope>NUCLEOTIDE SEQUENCE [LARGE SCALE GENOMIC DNA]</scope>
    <source>
        <strain evidence="3">NBRC 109341</strain>
    </source>
</reference>
<dbReference type="EMBL" id="BSPB01000011">
    <property type="protein sequence ID" value="GLS14356.1"/>
    <property type="molecule type" value="Genomic_DNA"/>
</dbReference>
<evidence type="ECO:0000313" key="3">
    <source>
        <dbReference type="Proteomes" id="UP001156903"/>
    </source>
</evidence>
<dbReference type="InterPro" id="IPR036390">
    <property type="entry name" value="WH_DNA-bd_sf"/>
</dbReference>
<organism evidence="2 3">
    <name type="scientific">Hydrogenophaga electricum</name>
    <dbReference type="NCBI Taxonomy" id="1230953"/>
    <lineage>
        <taxon>Bacteria</taxon>
        <taxon>Pseudomonadati</taxon>
        <taxon>Pseudomonadota</taxon>
        <taxon>Betaproteobacteria</taxon>
        <taxon>Burkholderiales</taxon>
        <taxon>Comamonadaceae</taxon>
        <taxon>Hydrogenophaga</taxon>
    </lineage>
</organism>
<protein>
    <recommendedName>
        <fullName evidence="1">HTH marR-type domain-containing protein</fullName>
    </recommendedName>
</protein>
<evidence type="ECO:0000313" key="2">
    <source>
        <dbReference type="EMBL" id="GLS14356.1"/>
    </source>
</evidence>
<feature type="domain" description="HTH marR-type" evidence="1">
    <location>
        <begin position="55"/>
        <end position="103"/>
    </location>
</feature>
<comment type="caution">
    <text evidence="2">The sequence shown here is derived from an EMBL/GenBank/DDBJ whole genome shotgun (WGS) entry which is preliminary data.</text>
</comment>
<dbReference type="InterPro" id="IPR036388">
    <property type="entry name" value="WH-like_DNA-bd_sf"/>
</dbReference>
<accession>A0ABQ6C2B0</accession>
<evidence type="ECO:0000259" key="1">
    <source>
        <dbReference type="Pfam" id="PF12802"/>
    </source>
</evidence>
<proteinExistence type="predicted"/>
<dbReference type="PANTHER" id="PTHR33164:SF43">
    <property type="entry name" value="HTH-TYPE TRANSCRIPTIONAL REPRESSOR YETL"/>
    <property type="match status" value="1"/>
</dbReference>
<dbReference type="InterPro" id="IPR039422">
    <property type="entry name" value="MarR/SlyA-like"/>
</dbReference>
<dbReference type="InterPro" id="IPR000835">
    <property type="entry name" value="HTH_MarR-typ"/>
</dbReference>
<keyword evidence="3" id="KW-1185">Reference proteome</keyword>
<name>A0ABQ6C2B0_9BURK</name>
<dbReference type="Proteomes" id="UP001156903">
    <property type="component" value="Unassembled WGS sequence"/>
</dbReference>